<dbReference type="eggNOG" id="KOG0908">
    <property type="taxonomic scope" value="Eukaryota"/>
</dbReference>
<keyword evidence="6" id="KW-1185">Reference proteome</keyword>
<reference evidence="5" key="2">
    <citation type="submission" date="2025-08" db="UniProtKB">
        <authorList>
            <consortium name="Ensembl"/>
        </authorList>
    </citation>
    <scope>IDENTIFICATION</scope>
</reference>
<dbReference type="InterPro" id="IPR036249">
    <property type="entry name" value="Thioredoxin-like_sf"/>
</dbReference>
<dbReference type="Pfam" id="PF06201">
    <property type="entry name" value="PITH"/>
    <property type="match status" value="1"/>
</dbReference>
<keyword evidence="1" id="KW-1015">Disulfide bond</keyword>
<dbReference type="FunFam" id="3.40.30.10:FF:000245">
    <property type="entry name" value="Thioredoxin"/>
    <property type="match status" value="1"/>
</dbReference>
<dbReference type="OMA" id="PIFEMFP"/>
<dbReference type="GO" id="GO:0005737">
    <property type="term" value="C:cytoplasm"/>
    <property type="evidence" value="ECO:0007669"/>
    <property type="project" value="UniProtKB-ARBA"/>
</dbReference>
<evidence type="ECO:0000313" key="6">
    <source>
        <dbReference type="Proteomes" id="UP000007875"/>
    </source>
</evidence>
<evidence type="ECO:0000256" key="1">
    <source>
        <dbReference type="ARBA" id="ARBA00023157"/>
    </source>
</evidence>
<dbReference type="Gene3D" id="3.40.30.10">
    <property type="entry name" value="Glutaredoxin"/>
    <property type="match status" value="1"/>
</dbReference>
<feature type="domain" description="Thioredoxin" evidence="3">
    <location>
        <begin position="1"/>
        <end position="110"/>
    </location>
</feature>
<dbReference type="CDD" id="cd02947">
    <property type="entry name" value="TRX_family"/>
    <property type="match status" value="1"/>
</dbReference>
<accession>H2ZHR8</accession>
<dbReference type="InterPro" id="IPR008979">
    <property type="entry name" value="Galactose-bd-like_sf"/>
</dbReference>
<evidence type="ECO:0008006" key="7">
    <source>
        <dbReference type="Google" id="ProtNLM"/>
    </source>
</evidence>
<dbReference type="SUPFAM" id="SSF52833">
    <property type="entry name" value="Thioredoxin-like"/>
    <property type="match status" value="1"/>
</dbReference>
<proteinExistence type="predicted"/>
<reference evidence="5" key="3">
    <citation type="submission" date="2025-09" db="UniProtKB">
        <authorList>
            <consortium name="Ensembl"/>
        </authorList>
    </citation>
    <scope>IDENTIFICATION</scope>
</reference>
<dbReference type="InParanoid" id="H2ZHR8"/>
<protein>
    <recommendedName>
        <fullName evidence="7">Thioredoxin-like protein 1</fullName>
    </recommendedName>
</protein>
<keyword evidence="2" id="KW-0676">Redox-active center</keyword>
<dbReference type="STRING" id="51511.ENSCSAVP00000017134"/>
<reference evidence="6" key="1">
    <citation type="submission" date="2003-08" db="EMBL/GenBank/DDBJ databases">
        <authorList>
            <person name="Birren B."/>
            <person name="Nusbaum C."/>
            <person name="Abebe A."/>
            <person name="Abouelleil A."/>
            <person name="Adekoya E."/>
            <person name="Ait-zahra M."/>
            <person name="Allen N."/>
            <person name="Allen T."/>
            <person name="An P."/>
            <person name="Anderson M."/>
            <person name="Anderson S."/>
            <person name="Arachchi H."/>
            <person name="Armbruster J."/>
            <person name="Bachantsang P."/>
            <person name="Baldwin J."/>
            <person name="Barry A."/>
            <person name="Bayul T."/>
            <person name="Blitshsteyn B."/>
            <person name="Bloom T."/>
            <person name="Blye J."/>
            <person name="Boguslavskiy L."/>
            <person name="Borowsky M."/>
            <person name="Boukhgalter B."/>
            <person name="Brunache A."/>
            <person name="Butler J."/>
            <person name="Calixte N."/>
            <person name="Calvo S."/>
            <person name="Camarata J."/>
            <person name="Campo K."/>
            <person name="Chang J."/>
            <person name="Cheshatsang Y."/>
            <person name="Citroen M."/>
            <person name="Collymore A."/>
            <person name="Considine T."/>
            <person name="Cook A."/>
            <person name="Cooke P."/>
            <person name="Corum B."/>
            <person name="Cuomo C."/>
            <person name="David R."/>
            <person name="Dawoe T."/>
            <person name="Degray S."/>
            <person name="Dodge S."/>
            <person name="Dooley K."/>
            <person name="Dorje P."/>
            <person name="Dorjee K."/>
            <person name="Dorris L."/>
            <person name="Duffey N."/>
            <person name="Dupes A."/>
            <person name="Elkins T."/>
            <person name="Engels R."/>
            <person name="Erickson J."/>
            <person name="Farina A."/>
            <person name="Faro S."/>
            <person name="Ferreira P."/>
            <person name="Fischer H."/>
            <person name="Fitzgerald M."/>
            <person name="Foley K."/>
            <person name="Gage D."/>
            <person name="Galagan J."/>
            <person name="Gearin G."/>
            <person name="Gnerre S."/>
            <person name="Gnirke A."/>
            <person name="Goyette A."/>
            <person name="Graham J."/>
            <person name="Grandbois E."/>
            <person name="Gyaltsen K."/>
            <person name="Hafez N."/>
            <person name="Hagopian D."/>
            <person name="Hagos B."/>
            <person name="Hall J."/>
            <person name="Hatcher B."/>
            <person name="Heller A."/>
            <person name="Higgins H."/>
            <person name="Honan T."/>
            <person name="Horn A."/>
            <person name="Houde N."/>
            <person name="Hughes L."/>
            <person name="Hulme W."/>
            <person name="Husby E."/>
            <person name="Iliev I."/>
            <person name="Jaffe D."/>
            <person name="Jones C."/>
            <person name="Kamal M."/>
            <person name="Kamat A."/>
            <person name="Kamvysselis M."/>
            <person name="Karlsson E."/>
            <person name="Kells C."/>
            <person name="Kieu A."/>
            <person name="Kisner P."/>
            <person name="Kodira C."/>
            <person name="Kulbokas E."/>
            <person name="Labutti K."/>
            <person name="Lama D."/>
            <person name="Landers T."/>
            <person name="Leger J."/>
            <person name="Levine S."/>
            <person name="Lewis D."/>
            <person name="Lewis T."/>
            <person name="Lindblad-toh K."/>
            <person name="Liu X."/>
            <person name="Lokyitsang T."/>
            <person name="Lokyitsang Y."/>
            <person name="Lucien O."/>
            <person name="Lui A."/>
            <person name="Ma L.J."/>
            <person name="Mabbitt R."/>
            <person name="Macdonald J."/>
            <person name="Maclean C."/>
            <person name="Major J."/>
            <person name="Manning J."/>
            <person name="Marabella R."/>
            <person name="Maru K."/>
            <person name="Matthews C."/>
            <person name="Mauceli E."/>
            <person name="Mccarthy M."/>
            <person name="Mcdonough S."/>
            <person name="Mcghee T."/>
            <person name="Meldrim J."/>
            <person name="Meneus L."/>
            <person name="Mesirov J."/>
            <person name="Mihalev A."/>
            <person name="Mihova T."/>
            <person name="Mikkelsen T."/>
            <person name="Mlenga V."/>
            <person name="Moru K."/>
            <person name="Mozes J."/>
            <person name="Mulrain L."/>
            <person name="Munson G."/>
            <person name="Naylor J."/>
            <person name="Newes C."/>
            <person name="Nguyen C."/>
            <person name="Nguyen N."/>
            <person name="Nguyen T."/>
            <person name="Nicol R."/>
            <person name="Nielsen C."/>
            <person name="Nizzari M."/>
            <person name="Norbu C."/>
            <person name="Norbu N."/>
            <person name="O'donnell P."/>
            <person name="Okoawo O."/>
            <person name="O'leary S."/>
            <person name="Omotosho B."/>
            <person name="O'neill K."/>
            <person name="Osman S."/>
            <person name="Parker S."/>
            <person name="Perrin D."/>
            <person name="Phunkhang P."/>
            <person name="Piqani B."/>
            <person name="Purcell S."/>
            <person name="Rachupka T."/>
            <person name="Ramasamy U."/>
            <person name="Rameau R."/>
            <person name="Ray V."/>
            <person name="Raymond C."/>
            <person name="Retta R."/>
            <person name="Richardson S."/>
            <person name="Rise C."/>
            <person name="Rodriguez J."/>
            <person name="Rogers J."/>
            <person name="Rogov P."/>
            <person name="Rutman M."/>
            <person name="Schupbach R."/>
            <person name="Seaman C."/>
            <person name="Settipalli S."/>
            <person name="Sharpe T."/>
            <person name="Sheridan J."/>
            <person name="Sherpa N."/>
            <person name="Shi J."/>
            <person name="Smirnov S."/>
            <person name="Smith C."/>
            <person name="Sougnez C."/>
            <person name="Spencer B."/>
            <person name="Stalker J."/>
            <person name="Stange-thomann N."/>
            <person name="Stavropoulos S."/>
            <person name="Stetson K."/>
            <person name="Stone C."/>
            <person name="Stone S."/>
            <person name="Stubbs M."/>
            <person name="Talamas J."/>
            <person name="Tchuinga P."/>
            <person name="Tenzing P."/>
            <person name="Tesfaye S."/>
            <person name="Theodore J."/>
            <person name="Thoulutsang Y."/>
            <person name="Topham K."/>
            <person name="Towey S."/>
            <person name="Tsamla T."/>
            <person name="Tsomo N."/>
            <person name="Vallee D."/>
            <person name="Vassiliev H."/>
            <person name="Venkataraman V."/>
            <person name="Vinson J."/>
            <person name="Vo A."/>
            <person name="Wade C."/>
            <person name="Wang S."/>
            <person name="Wangchuk T."/>
            <person name="Wangdi T."/>
            <person name="Whittaker C."/>
            <person name="Wilkinson J."/>
            <person name="Wu Y."/>
            <person name="Wyman D."/>
            <person name="Yadav S."/>
            <person name="Yang S."/>
            <person name="Yang X."/>
            <person name="Yeager S."/>
            <person name="Yee E."/>
            <person name="Young G."/>
            <person name="Zainoun J."/>
            <person name="Zembeck L."/>
            <person name="Zimmer A."/>
            <person name="Zody M."/>
            <person name="Lander E."/>
        </authorList>
    </citation>
    <scope>NUCLEOTIDE SEQUENCE [LARGE SCALE GENOMIC DNA]</scope>
</reference>
<sequence>MAPENLIEVSDDEEFSAVLATAGDKPVVIDFHATWCNPCKRIAPKFKELATQYPNILFIKVDVDQCSETARHYQVSSMPTFKFEHRGRLIDTISGADPVQLMNKVAQLSATAGQQEDKTSEVPGMVDLEQFIIEKNCLNENEDHPFKWVFEENKDLYLESDCDPELLLSLTFNQVVKLHSIKCQGPADGAAPKTIKIFINQPNLMDFDSARDNSPVQMLELSKDDVVDGKVVPLKFVKFQTVNNVTLFFPDNQDDEETTKIQRIILYGKTVSTTNMEEFKRISGKKGESH</sequence>
<feature type="domain" description="PITH" evidence="4">
    <location>
        <begin position="117"/>
        <end position="286"/>
    </location>
</feature>
<evidence type="ECO:0000313" key="5">
    <source>
        <dbReference type="Ensembl" id="ENSCSAVP00000017134.1"/>
    </source>
</evidence>
<dbReference type="GeneTree" id="ENSGT00940000156170"/>
<dbReference type="Gene3D" id="2.60.120.470">
    <property type="entry name" value="PITH domain"/>
    <property type="match status" value="1"/>
</dbReference>
<dbReference type="Pfam" id="PF00085">
    <property type="entry name" value="Thioredoxin"/>
    <property type="match status" value="1"/>
</dbReference>
<dbReference type="AlphaFoldDB" id="H2ZHR8"/>
<dbReference type="PROSITE" id="PS51532">
    <property type="entry name" value="PITH"/>
    <property type="match status" value="1"/>
</dbReference>
<name>H2ZHR8_CIOSA</name>
<dbReference type="PROSITE" id="PS51352">
    <property type="entry name" value="THIOREDOXIN_2"/>
    <property type="match status" value="1"/>
</dbReference>
<dbReference type="PANTHER" id="PTHR46115">
    <property type="entry name" value="THIOREDOXIN-LIKE PROTEIN 1"/>
    <property type="match status" value="1"/>
</dbReference>
<dbReference type="InterPro" id="IPR010400">
    <property type="entry name" value="PITH_dom"/>
</dbReference>
<evidence type="ECO:0000259" key="3">
    <source>
        <dbReference type="PROSITE" id="PS51352"/>
    </source>
</evidence>
<evidence type="ECO:0000259" key="4">
    <source>
        <dbReference type="PROSITE" id="PS51532"/>
    </source>
</evidence>
<organism evidence="5 6">
    <name type="scientific">Ciona savignyi</name>
    <name type="common">Pacific transparent sea squirt</name>
    <dbReference type="NCBI Taxonomy" id="51511"/>
    <lineage>
        <taxon>Eukaryota</taxon>
        <taxon>Metazoa</taxon>
        <taxon>Chordata</taxon>
        <taxon>Tunicata</taxon>
        <taxon>Ascidiacea</taxon>
        <taxon>Phlebobranchia</taxon>
        <taxon>Cionidae</taxon>
        <taxon>Ciona</taxon>
    </lineage>
</organism>
<dbReference type="Ensembl" id="ENSCSAVT00000017319.1">
    <property type="protein sequence ID" value="ENSCSAVP00000017134.1"/>
    <property type="gene ID" value="ENSCSAVG00000010083.1"/>
</dbReference>
<dbReference type="InterPro" id="IPR037047">
    <property type="entry name" value="PITH_dom_sf"/>
</dbReference>
<evidence type="ECO:0000256" key="2">
    <source>
        <dbReference type="ARBA" id="ARBA00023284"/>
    </source>
</evidence>
<dbReference type="HOGENOM" id="CLU_072377_0_2_1"/>
<dbReference type="SUPFAM" id="SSF49785">
    <property type="entry name" value="Galactose-binding domain-like"/>
    <property type="match status" value="1"/>
</dbReference>
<dbReference type="Proteomes" id="UP000007875">
    <property type="component" value="Unassembled WGS sequence"/>
</dbReference>
<dbReference type="FunCoup" id="H2ZHR8">
    <property type="interactions" value="652"/>
</dbReference>
<dbReference type="InterPro" id="IPR013766">
    <property type="entry name" value="Thioredoxin_domain"/>
</dbReference>